<evidence type="ECO:0000256" key="1">
    <source>
        <dbReference type="ARBA" id="ARBA00022553"/>
    </source>
</evidence>
<dbReference type="SMART" id="SM00421">
    <property type="entry name" value="HTH_LUXR"/>
    <property type="match status" value="1"/>
</dbReference>
<evidence type="ECO:0000259" key="8">
    <source>
        <dbReference type="PROSITE" id="PS50110"/>
    </source>
</evidence>
<organism evidence="9 10">
    <name type="scientific">Sphingobium yanoikuyae</name>
    <name type="common">Sphingomonas yanoikuyae</name>
    <dbReference type="NCBI Taxonomy" id="13690"/>
    <lineage>
        <taxon>Bacteria</taxon>
        <taxon>Pseudomonadati</taxon>
        <taxon>Pseudomonadota</taxon>
        <taxon>Alphaproteobacteria</taxon>
        <taxon>Sphingomonadales</taxon>
        <taxon>Sphingomonadaceae</taxon>
        <taxon>Sphingobium</taxon>
    </lineage>
</organism>
<dbReference type="Pfam" id="PF00072">
    <property type="entry name" value="Response_reg"/>
    <property type="match status" value="1"/>
</dbReference>
<sequence>MIMTGCVCVIDDDEEVRGSVGSLLRSSGYDVRLYDGPNAFLDAGSPDGPSCLVLDIRLSGESGLDFQERLSSHGLSLPVILITGHGDIPMTVRGMRAGAIDFLPKPFDDAQMLLAVERALSVDRNQRAEDAGLACLKASFERLTPRERDVFGLVVTGLMNKQVAARLELSEITVKIHRGNVMRKMGAQSLPDLVRMAEQLGVRDASIHRYNI</sequence>
<protein>
    <submittedName>
        <fullName evidence="9">DNA-binding response regulator</fullName>
    </submittedName>
</protein>
<keyword evidence="4 9" id="KW-0238">DNA-binding</keyword>
<dbReference type="GO" id="GO:0006355">
    <property type="term" value="P:regulation of DNA-templated transcription"/>
    <property type="evidence" value="ECO:0007669"/>
    <property type="project" value="InterPro"/>
</dbReference>
<dbReference type="Proteomes" id="UP000219422">
    <property type="component" value="Chromosome"/>
</dbReference>
<dbReference type="EMBL" id="CP023741">
    <property type="protein sequence ID" value="ATI83204.1"/>
    <property type="molecule type" value="Genomic_DNA"/>
</dbReference>
<keyword evidence="5" id="KW-0804">Transcription</keyword>
<dbReference type="CDD" id="cd06170">
    <property type="entry name" value="LuxR_C_like"/>
    <property type="match status" value="1"/>
</dbReference>
<dbReference type="Gene3D" id="3.40.50.2300">
    <property type="match status" value="1"/>
</dbReference>
<dbReference type="Gene3D" id="1.10.10.10">
    <property type="entry name" value="Winged helix-like DNA-binding domain superfamily/Winged helix DNA-binding domain"/>
    <property type="match status" value="1"/>
</dbReference>
<evidence type="ECO:0000259" key="7">
    <source>
        <dbReference type="PROSITE" id="PS50043"/>
    </source>
</evidence>
<evidence type="ECO:0000313" key="9">
    <source>
        <dbReference type="EMBL" id="ATI83204.1"/>
    </source>
</evidence>
<dbReference type="PROSITE" id="PS50043">
    <property type="entry name" value="HTH_LUXR_2"/>
    <property type="match status" value="1"/>
</dbReference>
<dbReference type="RefSeq" id="WP_097385582.1">
    <property type="nucleotide sequence ID" value="NZ_CP023741.1"/>
</dbReference>
<dbReference type="CDD" id="cd17537">
    <property type="entry name" value="REC_FixJ"/>
    <property type="match status" value="1"/>
</dbReference>
<dbReference type="InterPro" id="IPR011006">
    <property type="entry name" value="CheY-like_superfamily"/>
</dbReference>
<evidence type="ECO:0000256" key="5">
    <source>
        <dbReference type="ARBA" id="ARBA00023163"/>
    </source>
</evidence>
<reference evidence="9 10" key="1">
    <citation type="submission" date="2017-10" db="EMBL/GenBank/DDBJ databases">
        <title>Sphingobium yanoikuyae S72.</title>
        <authorList>
            <person name="Sanchez E."/>
            <person name="Bustos P."/>
            <person name="Mendoza P."/>
            <person name="Guo X."/>
            <person name="Mendoza A."/>
        </authorList>
    </citation>
    <scope>NUCLEOTIDE SEQUENCE [LARGE SCALE GENOMIC DNA]</scope>
    <source>
        <strain evidence="9 10">S72</strain>
    </source>
</reference>
<keyword evidence="2" id="KW-0902">Two-component regulatory system</keyword>
<dbReference type="InterPro" id="IPR001789">
    <property type="entry name" value="Sig_transdc_resp-reg_receiver"/>
</dbReference>
<feature type="domain" description="HTH luxR-type" evidence="7">
    <location>
        <begin position="136"/>
        <end position="201"/>
    </location>
</feature>
<evidence type="ECO:0000256" key="4">
    <source>
        <dbReference type="ARBA" id="ARBA00023125"/>
    </source>
</evidence>
<dbReference type="PRINTS" id="PR00038">
    <property type="entry name" value="HTHLUXR"/>
</dbReference>
<dbReference type="GeneID" id="57776777"/>
<proteinExistence type="predicted"/>
<dbReference type="AlphaFoldDB" id="A0A291N728"/>
<dbReference type="GO" id="GO:0003677">
    <property type="term" value="F:DNA binding"/>
    <property type="evidence" value="ECO:0007669"/>
    <property type="project" value="UniProtKB-KW"/>
</dbReference>
<dbReference type="SMART" id="SM00448">
    <property type="entry name" value="REC"/>
    <property type="match status" value="1"/>
</dbReference>
<dbReference type="PANTHER" id="PTHR44688:SF16">
    <property type="entry name" value="DNA-BINDING TRANSCRIPTIONAL ACTIVATOR DEVR_DOSR"/>
    <property type="match status" value="1"/>
</dbReference>
<keyword evidence="1 6" id="KW-0597">Phosphoprotein</keyword>
<dbReference type="PROSITE" id="PS50110">
    <property type="entry name" value="RESPONSE_REGULATORY"/>
    <property type="match status" value="1"/>
</dbReference>
<dbReference type="KEGG" id="sya:A6768_08010"/>
<dbReference type="PROSITE" id="PS00622">
    <property type="entry name" value="HTH_LUXR_1"/>
    <property type="match status" value="1"/>
</dbReference>
<dbReference type="Pfam" id="PF00196">
    <property type="entry name" value="GerE"/>
    <property type="match status" value="1"/>
</dbReference>
<feature type="modified residue" description="4-aspartylphosphate" evidence="6">
    <location>
        <position position="55"/>
    </location>
</feature>
<dbReference type="SUPFAM" id="SSF46894">
    <property type="entry name" value="C-terminal effector domain of the bipartite response regulators"/>
    <property type="match status" value="1"/>
</dbReference>
<gene>
    <name evidence="9" type="ORF">A6768_08010</name>
</gene>
<dbReference type="InterPro" id="IPR000792">
    <property type="entry name" value="Tscrpt_reg_LuxR_C"/>
</dbReference>
<dbReference type="InterPro" id="IPR036388">
    <property type="entry name" value="WH-like_DNA-bd_sf"/>
</dbReference>
<evidence type="ECO:0000313" key="10">
    <source>
        <dbReference type="Proteomes" id="UP000219422"/>
    </source>
</evidence>
<evidence type="ECO:0000256" key="2">
    <source>
        <dbReference type="ARBA" id="ARBA00023012"/>
    </source>
</evidence>
<feature type="domain" description="Response regulatory" evidence="8">
    <location>
        <begin position="6"/>
        <end position="120"/>
    </location>
</feature>
<dbReference type="SUPFAM" id="SSF52172">
    <property type="entry name" value="CheY-like"/>
    <property type="match status" value="1"/>
</dbReference>
<dbReference type="PANTHER" id="PTHR44688">
    <property type="entry name" value="DNA-BINDING TRANSCRIPTIONAL ACTIVATOR DEVR_DOSR"/>
    <property type="match status" value="1"/>
</dbReference>
<dbReference type="FunFam" id="3.40.50.2300:FF:000018">
    <property type="entry name" value="DNA-binding transcriptional regulator NtrC"/>
    <property type="match status" value="1"/>
</dbReference>
<keyword evidence="3" id="KW-0805">Transcription regulation</keyword>
<accession>A0A291N728</accession>
<evidence type="ECO:0000256" key="6">
    <source>
        <dbReference type="PROSITE-ProRule" id="PRU00169"/>
    </source>
</evidence>
<evidence type="ECO:0000256" key="3">
    <source>
        <dbReference type="ARBA" id="ARBA00023015"/>
    </source>
</evidence>
<dbReference type="GO" id="GO:0000160">
    <property type="term" value="P:phosphorelay signal transduction system"/>
    <property type="evidence" value="ECO:0007669"/>
    <property type="project" value="UniProtKB-KW"/>
</dbReference>
<name>A0A291N728_SPHYA</name>
<dbReference type="InterPro" id="IPR016032">
    <property type="entry name" value="Sig_transdc_resp-reg_C-effctor"/>
</dbReference>